<sequence>MELRVLSAISFLFLLISCEPSDKETEKPKYYNIENISPENNNGLLMNHGLPFTGIIYSFFPNTKDTAEVMGFNKGKEHGEWRQFFPGGKLRQQRYYDNGTKVKTMKEWWDNGKPKISGSFLKGENNGEFKEWNREGRLIKEMHYKLGYEEGSQKQFYDNGKIRSNYVMKNGKRFGLLGTKNCVNVKDSIFRK</sequence>
<protein>
    <submittedName>
        <fullName evidence="1">Antitoxin component YwqK of YwqJK toxin-antitoxin module</fullName>
    </submittedName>
</protein>
<organism evidence="1 2">
    <name type="scientific">Chryseobacterium shigense</name>
    <dbReference type="NCBI Taxonomy" id="297244"/>
    <lineage>
        <taxon>Bacteria</taxon>
        <taxon>Pseudomonadati</taxon>
        <taxon>Bacteroidota</taxon>
        <taxon>Flavobacteriia</taxon>
        <taxon>Flavobacteriales</taxon>
        <taxon>Weeksellaceae</taxon>
        <taxon>Chryseobacterium group</taxon>
        <taxon>Chryseobacterium</taxon>
    </lineage>
</organism>
<dbReference type="InterPro" id="IPR011652">
    <property type="entry name" value="MORN_2"/>
</dbReference>
<dbReference type="Gene3D" id="3.90.930.1">
    <property type="match status" value="1"/>
</dbReference>
<accession>A0A841MZJ3</accession>
<dbReference type="Pfam" id="PF07661">
    <property type="entry name" value="MORN_2"/>
    <property type="match status" value="3"/>
</dbReference>
<name>A0A841MZJ3_9FLAO</name>
<evidence type="ECO:0000313" key="1">
    <source>
        <dbReference type="EMBL" id="MBB6369567.1"/>
    </source>
</evidence>
<dbReference type="RefSeq" id="WP_184160515.1">
    <property type="nucleotide sequence ID" value="NZ_JACHLC010000001.1"/>
</dbReference>
<dbReference type="EMBL" id="JACHLC010000001">
    <property type="protein sequence ID" value="MBB6369567.1"/>
    <property type="molecule type" value="Genomic_DNA"/>
</dbReference>
<comment type="caution">
    <text evidence="1">The sequence shown here is derived from an EMBL/GenBank/DDBJ whole genome shotgun (WGS) entry which is preliminary data.</text>
</comment>
<dbReference type="AlphaFoldDB" id="A0A841MZJ3"/>
<keyword evidence="2" id="KW-1185">Reference proteome</keyword>
<evidence type="ECO:0000313" key="2">
    <source>
        <dbReference type="Proteomes" id="UP000589738"/>
    </source>
</evidence>
<proteinExistence type="predicted"/>
<gene>
    <name evidence="1" type="ORF">HNP36_000620</name>
</gene>
<dbReference type="PROSITE" id="PS51257">
    <property type="entry name" value="PROKAR_LIPOPROTEIN"/>
    <property type="match status" value="1"/>
</dbReference>
<dbReference type="SUPFAM" id="SSF82185">
    <property type="entry name" value="Histone H3 K4-specific methyltransferase SET7/9 N-terminal domain"/>
    <property type="match status" value="1"/>
</dbReference>
<reference evidence="1 2" key="1">
    <citation type="submission" date="2020-08" db="EMBL/GenBank/DDBJ databases">
        <title>Functional genomics of gut bacteria from endangered species of beetles.</title>
        <authorList>
            <person name="Carlos-Shanley C."/>
        </authorList>
    </citation>
    <scope>NUCLEOTIDE SEQUENCE [LARGE SCALE GENOMIC DNA]</scope>
    <source>
        <strain evidence="1 2">S00136</strain>
    </source>
</reference>
<dbReference type="Proteomes" id="UP000589738">
    <property type="component" value="Unassembled WGS sequence"/>
</dbReference>